<keyword evidence="1" id="KW-0812">Transmembrane</keyword>
<feature type="transmembrane region" description="Helical" evidence="1">
    <location>
        <begin position="60"/>
        <end position="79"/>
    </location>
</feature>
<organism evidence="2 3">
    <name type="scientific">Pontibacter populi</name>
    <dbReference type="NCBI Taxonomy" id="890055"/>
    <lineage>
        <taxon>Bacteria</taxon>
        <taxon>Pseudomonadati</taxon>
        <taxon>Bacteroidota</taxon>
        <taxon>Cytophagia</taxon>
        <taxon>Cytophagales</taxon>
        <taxon>Hymenobacteraceae</taxon>
        <taxon>Pontibacter</taxon>
    </lineage>
</organism>
<feature type="transmembrane region" description="Helical" evidence="1">
    <location>
        <begin position="124"/>
        <end position="149"/>
    </location>
</feature>
<protein>
    <recommendedName>
        <fullName evidence="4">DUF4199 domain-containing protein</fullName>
    </recommendedName>
</protein>
<evidence type="ECO:0000313" key="2">
    <source>
        <dbReference type="EMBL" id="MBW3366233.1"/>
    </source>
</evidence>
<evidence type="ECO:0000313" key="3">
    <source>
        <dbReference type="Proteomes" id="UP000774935"/>
    </source>
</evidence>
<feature type="transmembrane region" description="Helical" evidence="1">
    <location>
        <begin position="85"/>
        <end position="103"/>
    </location>
</feature>
<dbReference type="EMBL" id="JAHWXQ010000004">
    <property type="protein sequence ID" value="MBW3366233.1"/>
    <property type="molecule type" value="Genomic_DNA"/>
</dbReference>
<feature type="transmembrane region" description="Helical" evidence="1">
    <location>
        <begin position="28"/>
        <end position="48"/>
    </location>
</feature>
<proteinExistence type="predicted"/>
<keyword evidence="3" id="KW-1185">Reference proteome</keyword>
<evidence type="ECO:0008006" key="4">
    <source>
        <dbReference type="Google" id="ProtNLM"/>
    </source>
</evidence>
<comment type="caution">
    <text evidence="2">The sequence shown here is derived from an EMBL/GenBank/DDBJ whole genome shotgun (WGS) entry which is preliminary data.</text>
</comment>
<reference evidence="2 3" key="1">
    <citation type="submission" date="2021-07" db="EMBL/GenBank/DDBJ databases">
        <authorList>
            <person name="Kim M.K."/>
        </authorList>
    </citation>
    <scope>NUCLEOTIDE SEQUENCE [LARGE SCALE GENOMIC DNA]</scope>
    <source>
        <strain evidence="2 3">HLY7-15</strain>
    </source>
</reference>
<accession>A0ABS6XE11</accession>
<keyword evidence="1" id="KW-0472">Membrane</keyword>
<dbReference type="RefSeq" id="WP_199110777.1">
    <property type="nucleotide sequence ID" value="NZ_JAHWXQ010000004.1"/>
</dbReference>
<gene>
    <name evidence="2" type="ORF">KYK27_14315</name>
</gene>
<evidence type="ECO:0000256" key="1">
    <source>
        <dbReference type="SAM" id="Phobius"/>
    </source>
</evidence>
<dbReference type="Proteomes" id="UP000774935">
    <property type="component" value="Unassembled WGS sequence"/>
</dbReference>
<keyword evidence="1" id="KW-1133">Transmembrane helix</keyword>
<name>A0ABS6XE11_9BACT</name>
<sequence>MITENTEVTAGEPVPSIPKEKYYNLKPIMVATVLGGPIAAGYMMYRNYITTGEEEGAKSIIIWAIIYTYLLFGIMMLLPEPVVELIPRILIPWVNGGIAFFVARKYQSDILLDHELQNGAFYSVWRSVWLGIVCALVTVIMIIPLVFFMSPIL</sequence>